<dbReference type="AlphaFoldDB" id="A0A8H7I059"/>
<feature type="region of interest" description="Disordered" evidence="1">
    <location>
        <begin position="1"/>
        <end position="31"/>
    </location>
</feature>
<dbReference type="EMBL" id="JACYCD010000045">
    <property type="protein sequence ID" value="KAF8711922.1"/>
    <property type="molecule type" value="Genomic_DNA"/>
</dbReference>
<accession>A0A8H7I059</accession>
<dbReference type="OrthoDB" id="3223810at2759"/>
<reference evidence="2" key="1">
    <citation type="submission" date="2020-09" db="EMBL/GenBank/DDBJ databases">
        <title>Comparative genome analyses of four rice-infecting Rhizoctonia solani isolates reveal extensive enrichment of homogalacturonan modification genes.</title>
        <authorList>
            <person name="Lee D.-Y."/>
            <person name="Jeon J."/>
            <person name="Kim K.-T."/>
            <person name="Cheong K."/>
            <person name="Song H."/>
            <person name="Choi G."/>
            <person name="Ko J."/>
            <person name="Opiyo S.O."/>
            <person name="Zuo S."/>
            <person name="Madhav S."/>
            <person name="Lee Y.-H."/>
            <person name="Wang G.-L."/>
        </authorList>
    </citation>
    <scope>NUCLEOTIDE SEQUENCE</scope>
    <source>
        <strain evidence="2">AG1-IA WGL</strain>
    </source>
</reference>
<evidence type="ECO:0000313" key="2">
    <source>
        <dbReference type="EMBL" id="KAF8711922.1"/>
    </source>
</evidence>
<proteinExistence type="predicted"/>
<name>A0A8H7I059_9AGAM</name>
<comment type="caution">
    <text evidence="2">The sequence shown here is derived from an EMBL/GenBank/DDBJ whole genome shotgun (WGS) entry which is preliminary data.</text>
</comment>
<protein>
    <submittedName>
        <fullName evidence="2">Uncharacterized protein</fullName>
    </submittedName>
</protein>
<evidence type="ECO:0000256" key="1">
    <source>
        <dbReference type="SAM" id="MobiDB-lite"/>
    </source>
</evidence>
<evidence type="ECO:0000313" key="3">
    <source>
        <dbReference type="Proteomes" id="UP000602905"/>
    </source>
</evidence>
<sequence length="147" mass="15539">MSVLSVIPETELSGDPRSLEHSVAGLPRSDTANSDGLRYQLHVAMSDTMELAPQIHVQDQTMRREIALDGVSIGILMWGAMVATAPGAHTASATCTTAKSGLKALCRAVKDVTHLFGARRAVHTGYKEGALSVDWVEVSPQSANGAQ</sequence>
<dbReference type="Proteomes" id="UP000602905">
    <property type="component" value="Unassembled WGS sequence"/>
</dbReference>
<organism evidence="2 3">
    <name type="scientific">Rhizoctonia solani</name>
    <dbReference type="NCBI Taxonomy" id="456999"/>
    <lineage>
        <taxon>Eukaryota</taxon>
        <taxon>Fungi</taxon>
        <taxon>Dikarya</taxon>
        <taxon>Basidiomycota</taxon>
        <taxon>Agaricomycotina</taxon>
        <taxon>Agaricomycetes</taxon>
        <taxon>Cantharellales</taxon>
        <taxon>Ceratobasidiaceae</taxon>
        <taxon>Rhizoctonia</taxon>
    </lineage>
</organism>
<gene>
    <name evidence="2" type="ORF">RHS03_01353</name>
</gene>
<feature type="non-terminal residue" evidence="2">
    <location>
        <position position="1"/>
    </location>
</feature>